<dbReference type="PROSITE" id="PS51393">
    <property type="entry name" value="LIPOXYGENASE_3"/>
    <property type="match status" value="1"/>
</dbReference>
<gene>
    <name evidence="5" type="ORF">ANE_LOCUS9175</name>
</gene>
<dbReference type="AlphaFoldDB" id="A0A565BCY1"/>
<dbReference type="SUPFAM" id="SSF48484">
    <property type="entry name" value="Lipoxigenase"/>
    <property type="match status" value="1"/>
</dbReference>
<evidence type="ECO:0000256" key="2">
    <source>
        <dbReference type="ARBA" id="ARBA00022964"/>
    </source>
</evidence>
<reference evidence="5" key="1">
    <citation type="submission" date="2019-07" db="EMBL/GenBank/DDBJ databases">
        <authorList>
            <person name="Dittberner H."/>
        </authorList>
    </citation>
    <scope>NUCLEOTIDE SEQUENCE [LARGE SCALE GENOMIC DNA]</scope>
</reference>
<dbReference type="Gene3D" id="1.20.245.10">
    <property type="entry name" value="Lipoxygenase-1, Domain 5"/>
    <property type="match status" value="1"/>
</dbReference>
<protein>
    <recommendedName>
        <fullName evidence="4">Lipoxygenase domain-containing protein</fullName>
    </recommendedName>
</protein>
<keyword evidence="1" id="KW-0479">Metal-binding</keyword>
<dbReference type="GO" id="GO:0034440">
    <property type="term" value="P:lipid oxidation"/>
    <property type="evidence" value="ECO:0007669"/>
    <property type="project" value="InterPro"/>
</dbReference>
<evidence type="ECO:0000256" key="1">
    <source>
        <dbReference type="ARBA" id="ARBA00022723"/>
    </source>
</evidence>
<dbReference type="OrthoDB" id="1292605at2759"/>
<comment type="caution">
    <text evidence="5">The sequence shown here is derived from an EMBL/GenBank/DDBJ whole genome shotgun (WGS) entry which is preliminary data.</text>
</comment>
<keyword evidence="6" id="KW-1185">Reference proteome</keyword>
<sequence>MQTVDDLIETCTTIIWIASALHAAVNFGQYPYAYFHPNRPTVSRRFMPEPSTTEYAELTKNADLAFLKTITPQLQTMLGIAIIETLSMHLTDEIYLGQRDSLNWTADDKPLEAFKGFGKSLELIENNIIRRNNDKKLKNRTEPVNLPYTLL</sequence>
<organism evidence="5 6">
    <name type="scientific">Arabis nemorensis</name>
    <dbReference type="NCBI Taxonomy" id="586526"/>
    <lineage>
        <taxon>Eukaryota</taxon>
        <taxon>Viridiplantae</taxon>
        <taxon>Streptophyta</taxon>
        <taxon>Embryophyta</taxon>
        <taxon>Tracheophyta</taxon>
        <taxon>Spermatophyta</taxon>
        <taxon>Magnoliopsida</taxon>
        <taxon>eudicotyledons</taxon>
        <taxon>Gunneridae</taxon>
        <taxon>Pentapetalae</taxon>
        <taxon>rosids</taxon>
        <taxon>malvids</taxon>
        <taxon>Brassicales</taxon>
        <taxon>Brassicaceae</taxon>
        <taxon>Arabideae</taxon>
        <taxon>Arabis</taxon>
    </lineage>
</organism>
<dbReference type="InterPro" id="IPR036226">
    <property type="entry name" value="LipOase_C_sf"/>
</dbReference>
<keyword evidence="3" id="KW-0560">Oxidoreductase</keyword>
<dbReference type="GO" id="GO:0046872">
    <property type="term" value="F:metal ion binding"/>
    <property type="evidence" value="ECO:0007669"/>
    <property type="project" value="UniProtKB-KW"/>
</dbReference>
<evidence type="ECO:0000313" key="5">
    <source>
        <dbReference type="EMBL" id="VVA98730.1"/>
    </source>
</evidence>
<evidence type="ECO:0000259" key="4">
    <source>
        <dbReference type="PROSITE" id="PS51393"/>
    </source>
</evidence>
<dbReference type="Pfam" id="PF00305">
    <property type="entry name" value="Lipoxygenase"/>
    <property type="match status" value="1"/>
</dbReference>
<proteinExistence type="predicted"/>
<name>A0A565BCY1_9BRAS</name>
<accession>A0A565BCY1</accession>
<evidence type="ECO:0000256" key="3">
    <source>
        <dbReference type="ARBA" id="ARBA00023002"/>
    </source>
</evidence>
<dbReference type="Proteomes" id="UP000489600">
    <property type="component" value="Unassembled WGS sequence"/>
</dbReference>
<dbReference type="EMBL" id="CABITT030000003">
    <property type="protein sequence ID" value="VVA98730.1"/>
    <property type="molecule type" value="Genomic_DNA"/>
</dbReference>
<evidence type="ECO:0000313" key="6">
    <source>
        <dbReference type="Proteomes" id="UP000489600"/>
    </source>
</evidence>
<dbReference type="InterPro" id="IPR013819">
    <property type="entry name" value="LipOase_C"/>
</dbReference>
<dbReference type="InterPro" id="IPR000907">
    <property type="entry name" value="LipOase"/>
</dbReference>
<dbReference type="PANTHER" id="PTHR11771">
    <property type="entry name" value="LIPOXYGENASE"/>
    <property type="match status" value="1"/>
</dbReference>
<feature type="domain" description="Lipoxygenase" evidence="4">
    <location>
        <begin position="1"/>
        <end position="151"/>
    </location>
</feature>
<keyword evidence="2" id="KW-0223">Dioxygenase</keyword>
<dbReference type="GO" id="GO:0016702">
    <property type="term" value="F:oxidoreductase activity, acting on single donors with incorporation of molecular oxygen, incorporation of two atoms of oxygen"/>
    <property type="evidence" value="ECO:0007669"/>
    <property type="project" value="InterPro"/>
</dbReference>